<feature type="transmembrane region" description="Helical" evidence="1">
    <location>
        <begin position="303"/>
        <end position="322"/>
    </location>
</feature>
<dbReference type="PANTHER" id="PTHR31061">
    <property type="entry name" value="LD22376P"/>
    <property type="match status" value="1"/>
</dbReference>
<feature type="transmembrane region" description="Helical" evidence="1">
    <location>
        <begin position="130"/>
        <end position="155"/>
    </location>
</feature>
<feature type="transmembrane region" description="Helical" evidence="1">
    <location>
        <begin position="343"/>
        <end position="362"/>
    </location>
</feature>
<feature type="transmembrane region" description="Helical" evidence="1">
    <location>
        <begin position="520"/>
        <end position="541"/>
    </location>
</feature>
<keyword evidence="1" id="KW-0812">Transmembrane</keyword>
<evidence type="ECO:0000313" key="3">
    <source>
        <dbReference type="Proteomes" id="UP001378592"/>
    </source>
</evidence>
<feature type="transmembrane region" description="Helical" evidence="1">
    <location>
        <begin position="235"/>
        <end position="252"/>
    </location>
</feature>
<feature type="transmembrane region" description="Helical" evidence="1">
    <location>
        <begin position="273"/>
        <end position="291"/>
    </location>
</feature>
<feature type="transmembrane region" description="Helical" evidence="1">
    <location>
        <begin position="455"/>
        <end position="474"/>
    </location>
</feature>
<dbReference type="PANTHER" id="PTHR31061:SF24">
    <property type="entry name" value="LD22376P"/>
    <property type="match status" value="1"/>
</dbReference>
<dbReference type="EMBL" id="JAZDUA010000064">
    <property type="protein sequence ID" value="KAK7870105.1"/>
    <property type="molecule type" value="Genomic_DNA"/>
</dbReference>
<gene>
    <name evidence="2" type="ORF">R5R35_011084</name>
</gene>
<protein>
    <recommendedName>
        <fullName evidence="4">Heparan-alpha-glucosaminide N-acetyltransferase</fullName>
    </recommendedName>
</protein>
<name>A0AAN9ZD48_9ORTH</name>
<evidence type="ECO:0008006" key="4">
    <source>
        <dbReference type="Google" id="ProtNLM"/>
    </source>
</evidence>
<organism evidence="2 3">
    <name type="scientific">Gryllus longicercus</name>
    <dbReference type="NCBI Taxonomy" id="2509291"/>
    <lineage>
        <taxon>Eukaryota</taxon>
        <taxon>Metazoa</taxon>
        <taxon>Ecdysozoa</taxon>
        <taxon>Arthropoda</taxon>
        <taxon>Hexapoda</taxon>
        <taxon>Insecta</taxon>
        <taxon>Pterygota</taxon>
        <taxon>Neoptera</taxon>
        <taxon>Polyneoptera</taxon>
        <taxon>Orthoptera</taxon>
        <taxon>Ensifera</taxon>
        <taxon>Gryllidea</taxon>
        <taxon>Grylloidea</taxon>
        <taxon>Gryllidae</taxon>
        <taxon>Gryllinae</taxon>
        <taxon>Gryllus</taxon>
    </lineage>
</organism>
<feature type="transmembrane region" description="Helical" evidence="1">
    <location>
        <begin position="486"/>
        <end position="508"/>
    </location>
</feature>
<dbReference type="AlphaFoldDB" id="A0AAN9ZD48"/>
<evidence type="ECO:0000313" key="2">
    <source>
        <dbReference type="EMBL" id="KAK7870105.1"/>
    </source>
</evidence>
<reference evidence="2 3" key="1">
    <citation type="submission" date="2024-03" db="EMBL/GenBank/DDBJ databases">
        <title>The genome assembly and annotation of the cricket Gryllus longicercus Weissman &amp; Gray.</title>
        <authorList>
            <person name="Szrajer S."/>
            <person name="Gray D."/>
            <person name="Ylla G."/>
        </authorList>
    </citation>
    <scope>NUCLEOTIDE SEQUENCE [LARGE SCALE GENOMIC DNA]</scope>
    <source>
        <strain evidence="2">DAG 2021-001</strain>
        <tissue evidence="2">Whole body minus gut</tissue>
    </source>
</reference>
<keyword evidence="1" id="KW-0472">Membrane</keyword>
<proteinExistence type="predicted"/>
<keyword evidence="3" id="KW-1185">Reference proteome</keyword>
<evidence type="ECO:0000256" key="1">
    <source>
        <dbReference type="SAM" id="Phobius"/>
    </source>
</evidence>
<feature type="transmembrane region" description="Helical" evidence="1">
    <location>
        <begin position="553"/>
        <end position="575"/>
    </location>
</feature>
<comment type="caution">
    <text evidence="2">The sequence shown here is derived from an EMBL/GenBank/DDBJ whole genome shotgun (WGS) entry which is preliminary data.</text>
</comment>
<feature type="transmembrane region" description="Helical" evidence="1">
    <location>
        <begin position="421"/>
        <end position="443"/>
    </location>
</feature>
<feature type="transmembrane region" description="Helical" evidence="1">
    <location>
        <begin position="196"/>
        <end position="215"/>
    </location>
</feature>
<dbReference type="Proteomes" id="UP001378592">
    <property type="component" value="Unassembled WGS sequence"/>
</dbReference>
<accession>A0AAN9ZD48</accession>
<sequence>MSWIEDPGVTEFRGLNLSSLGVDEAFVNITSDIPNLWIYTLSSQCYKCPFSRKYEIDDIQEPLKYSTRYSEKWRVVSDGFPPTISTDNQSSVLCEVDMNLGEFGVYDLWIHDGGGEILCEFTTMLKPVNIYFPLVICVLGLILLWGLVAASAAIVNQWKQNKNRTIAPIGHELESSDDKDKISPNKKSTSRRRVKALDTFRGISIVLMIFVNYGAGSYAILEHAIWNGLQLADVVFPWFMWIMGVCIPISVTSQMKRNVSRFKMFAGVLRRSCILFLLGVMLNTLAIGSHLETIRIFGVLQRFGVVYFVVATISICFSCRHCNTPKVKCIAAIQDILILLPQWIVVACFVAGHCALTFLLPIPDCPMGYIGPGGNHDNAQYKNCIGGAVGFVDKLVLTSKHIYQKPTAAEIYDAGPFDPEGIVGCLTSVFQVFLGVQAGTIIVVHQGWKGRLIRWWFWGTLAGVGGAVLCLASKEDGWIPLNKNLWSVSFVLVTSCFAFYLLCICYVLIDVKNWWSGAPFIFPGMNATIMYVGHSIAYDLFPWHWSYGLMNTHFMLLLENIWGTLLWILIAFWLYRVKFFLAI</sequence>
<keyword evidence="1" id="KW-1133">Transmembrane helix</keyword>